<protein>
    <submittedName>
        <fullName evidence="1">12474_t:CDS:1</fullName>
    </submittedName>
</protein>
<name>A0A9N8YRF9_9GLOM</name>
<reference evidence="1" key="1">
    <citation type="submission" date="2021-06" db="EMBL/GenBank/DDBJ databases">
        <authorList>
            <person name="Kallberg Y."/>
            <person name="Tangrot J."/>
            <person name="Rosling A."/>
        </authorList>
    </citation>
    <scope>NUCLEOTIDE SEQUENCE</scope>
    <source>
        <strain evidence="1">FL130A</strain>
    </source>
</reference>
<dbReference type="EMBL" id="CAJVPS010000070">
    <property type="protein sequence ID" value="CAG8447908.1"/>
    <property type="molecule type" value="Genomic_DNA"/>
</dbReference>
<sequence>MKISTVSILLRNSMLKNHRIFPIIERHAGMGLCRAINEGTVVDIESSITLSEYRLINKVNPKAENTKISVVCKISFLGKISFGIENFRRIFS</sequence>
<evidence type="ECO:0000313" key="1">
    <source>
        <dbReference type="EMBL" id="CAG8447908.1"/>
    </source>
</evidence>
<organism evidence="1 2">
    <name type="scientific">Ambispora leptoticha</name>
    <dbReference type="NCBI Taxonomy" id="144679"/>
    <lineage>
        <taxon>Eukaryota</taxon>
        <taxon>Fungi</taxon>
        <taxon>Fungi incertae sedis</taxon>
        <taxon>Mucoromycota</taxon>
        <taxon>Glomeromycotina</taxon>
        <taxon>Glomeromycetes</taxon>
        <taxon>Archaeosporales</taxon>
        <taxon>Ambisporaceae</taxon>
        <taxon>Ambispora</taxon>
    </lineage>
</organism>
<dbReference type="AlphaFoldDB" id="A0A9N8YRF9"/>
<dbReference type="Proteomes" id="UP000789508">
    <property type="component" value="Unassembled WGS sequence"/>
</dbReference>
<gene>
    <name evidence="1" type="ORF">ALEPTO_LOCUS809</name>
</gene>
<comment type="caution">
    <text evidence="1">The sequence shown here is derived from an EMBL/GenBank/DDBJ whole genome shotgun (WGS) entry which is preliminary data.</text>
</comment>
<proteinExistence type="predicted"/>
<keyword evidence="2" id="KW-1185">Reference proteome</keyword>
<accession>A0A9N8YRF9</accession>
<evidence type="ECO:0000313" key="2">
    <source>
        <dbReference type="Proteomes" id="UP000789508"/>
    </source>
</evidence>